<dbReference type="SUPFAM" id="SSF48179">
    <property type="entry name" value="6-phosphogluconate dehydrogenase C-terminal domain-like"/>
    <property type="match status" value="1"/>
</dbReference>
<sequence length="341" mass="36425">MASNSPQIGWYGLGSMGRPMAENLQRHLANNHERPLIYSNRTLSSGDTLKSLGAVPATEFTDLVRRCDIVFTMIPNDDVLQRLMKLAVAGTSELSNKIFVDCSTVHPDTIKKLSSDLAKHEAVLLSAPVFGGPSVAVTGGLVFAISGLESACRTVEKYIVNVMGRKLIICGENASNASLLKIGGNIITISLMEAVGEAQVFAEKTGLGTEAMEQLITDSFGAIAGGYSKRLTSGIYAPPLDTRPGFGISLAIKDAKHALSIAGEHDFKLPGLELADRHMQAAREFGGECLDSSAMYGILRQQASLSFWNESSRQGEEYSATNDTNGGAIQNNIRSNITGQQ</sequence>
<dbReference type="EMBL" id="ML735695">
    <property type="protein sequence ID" value="KAE8422275.1"/>
    <property type="molecule type" value="Genomic_DNA"/>
</dbReference>
<evidence type="ECO:0000259" key="5">
    <source>
        <dbReference type="Pfam" id="PF03446"/>
    </source>
</evidence>
<proteinExistence type="inferred from homology"/>
<evidence type="ECO:0000313" key="8">
    <source>
        <dbReference type="Proteomes" id="UP000325395"/>
    </source>
</evidence>
<reference evidence="7 8" key="1">
    <citation type="submission" date="2019-04" db="EMBL/GenBank/DDBJ databases">
        <authorList>
            <consortium name="DOE Joint Genome Institute"/>
            <person name="Mondo S."/>
            <person name="Kjaerbolling I."/>
            <person name="Vesth T."/>
            <person name="Frisvad J.C."/>
            <person name="Nybo J.L."/>
            <person name="Theobald S."/>
            <person name="Kildgaard S."/>
            <person name="Isbrandt T."/>
            <person name="Kuo A."/>
            <person name="Sato A."/>
            <person name="Lyhne E.K."/>
            <person name="Kogle M.E."/>
            <person name="Wiebenga A."/>
            <person name="Kun R.S."/>
            <person name="Lubbers R.J."/>
            <person name="Makela M.R."/>
            <person name="Barry K."/>
            <person name="Chovatia M."/>
            <person name="Clum A."/>
            <person name="Daum C."/>
            <person name="Haridas S."/>
            <person name="He G."/>
            <person name="LaButti K."/>
            <person name="Lipzen A."/>
            <person name="Riley R."/>
            <person name="Salamov A."/>
            <person name="Simmons B.A."/>
            <person name="Magnuson J.K."/>
            <person name="Henrissat B."/>
            <person name="Mortensen U.H."/>
            <person name="Larsen T.O."/>
            <person name="Devries R.P."/>
            <person name="Grigoriev I.V."/>
            <person name="Machida M."/>
            <person name="Baker S.E."/>
            <person name="Andersen M.R."/>
            <person name="Cantor M.N."/>
            <person name="Hua S.X."/>
        </authorList>
    </citation>
    <scope>NUCLEOTIDE SEQUENCE [LARGE SCALE GENOMIC DNA]</scope>
    <source>
        <strain evidence="7 8">CBS 117616</strain>
    </source>
</reference>
<evidence type="ECO:0000256" key="1">
    <source>
        <dbReference type="ARBA" id="ARBA00007598"/>
    </source>
</evidence>
<organism evidence="7 8">
    <name type="scientific">Aspergillus pseudocaelatus</name>
    <dbReference type="NCBI Taxonomy" id="1825620"/>
    <lineage>
        <taxon>Eukaryota</taxon>
        <taxon>Fungi</taxon>
        <taxon>Dikarya</taxon>
        <taxon>Ascomycota</taxon>
        <taxon>Pezizomycotina</taxon>
        <taxon>Eurotiomycetes</taxon>
        <taxon>Eurotiomycetidae</taxon>
        <taxon>Eurotiales</taxon>
        <taxon>Aspergillaceae</taxon>
        <taxon>Aspergillus</taxon>
        <taxon>Aspergillus subgen. Circumdati</taxon>
    </lineage>
</organism>
<keyword evidence="2" id="KW-0560">Oxidoreductase</keyword>
<protein>
    <submittedName>
        <fullName evidence="7">NAD binding domain of 6-phosphogluconate dehydrogenase-domain-containing protein</fullName>
    </submittedName>
</protein>
<dbReference type="Pfam" id="PF03446">
    <property type="entry name" value="NAD_binding_2"/>
    <property type="match status" value="1"/>
</dbReference>
<dbReference type="InterPro" id="IPR015815">
    <property type="entry name" value="HIBADH-related"/>
</dbReference>
<dbReference type="InterPro" id="IPR051265">
    <property type="entry name" value="HIBADH-related_NP60_sf"/>
</dbReference>
<dbReference type="Proteomes" id="UP000325395">
    <property type="component" value="Unassembled WGS sequence"/>
</dbReference>
<dbReference type="InterPro" id="IPR013328">
    <property type="entry name" value="6PGD_dom2"/>
</dbReference>
<evidence type="ECO:0000259" key="6">
    <source>
        <dbReference type="Pfam" id="PF14833"/>
    </source>
</evidence>
<gene>
    <name evidence="7" type="ORF">BDV36DRAFT_245480</name>
</gene>
<keyword evidence="3" id="KW-0520">NAD</keyword>
<evidence type="ECO:0000256" key="4">
    <source>
        <dbReference type="SAM" id="MobiDB-lite"/>
    </source>
</evidence>
<feature type="domain" description="3-hydroxyisobutyrate dehydrogenase-like NAD-binding" evidence="6">
    <location>
        <begin position="178"/>
        <end position="298"/>
    </location>
</feature>
<name>A0ABQ6WYV4_9EURO</name>
<dbReference type="InterPro" id="IPR029154">
    <property type="entry name" value="HIBADH-like_NADP-bd"/>
</dbReference>
<feature type="compositionally biased region" description="Polar residues" evidence="4">
    <location>
        <begin position="319"/>
        <end position="341"/>
    </location>
</feature>
<dbReference type="Pfam" id="PF14833">
    <property type="entry name" value="NAD_binding_11"/>
    <property type="match status" value="1"/>
</dbReference>
<feature type="domain" description="6-phosphogluconate dehydrogenase NADP-binding" evidence="5">
    <location>
        <begin position="7"/>
        <end position="169"/>
    </location>
</feature>
<feature type="region of interest" description="Disordered" evidence="4">
    <location>
        <begin position="316"/>
        <end position="341"/>
    </location>
</feature>
<evidence type="ECO:0000256" key="3">
    <source>
        <dbReference type="ARBA" id="ARBA00023027"/>
    </source>
</evidence>
<dbReference type="Gene3D" id="1.10.1040.10">
    <property type="entry name" value="N-(1-d-carboxylethyl)-l-norvaline Dehydrogenase, domain 2"/>
    <property type="match status" value="1"/>
</dbReference>
<dbReference type="PANTHER" id="PTHR43580">
    <property type="entry name" value="OXIDOREDUCTASE GLYR1-RELATED"/>
    <property type="match status" value="1"/>
</dbReference>
<dbReference type="PIRSF" id="PIRSF000103">
    <property type="entry name" value="HIBADH"/>
    <property type="match status" value="1"/>
</dbReference>
<evidence type="ECO:0000313" key="7">
    <source>
        <dbReference type="EMBL" id="KAE8422275.1"/>
    </source>
</evidence>
<dbReference type="InterPro" id="IPR036291">
    <property type="entry name" value="NAD(P)-bd_dom_sf"/>
</dbReference>
<comment type="similarity">
    <text evidence="1">Belongs to the HIBADH-related family. NP60 subfamily.</text>
</comment>
<keyword evidence="8" id="KW-1185">Reference proteome</keyword>
<accession>A0ABQ6WYV4</accession>
<dbReference type="SUPFAM" id="SSF51735">
    <property type="entry name" value="NAD(P)-binding Rossmann-fold domains"/>
    <property type="match status" value="1"/>
</dbReference>
<evidence type="ECO:0000256" key="2">
    <source>
        <dbReference type="ARBA" id="ARBA00023002"/>
    </source>
</evidence>
<dbReference type="Gene3D" id="3.40.50.720">
    <property type="entry name" value="NAD(P)-binding Rossmann-like Domain"/>
    <property type="match status" value="1"/>
</dbReference>
<dbReference type="PANTHER" id="PTHR43580:SF8">
    <property type="entry name" value="6-PHOSPHOGLUCONATE DEHYDROGENASE NADP-BINDING DOMAIN-CONTAINING PROTEIN-RELATED"/>
    <property type="match status" value="1"/>
</dbReference>
<dbReference type="InterPro" id="IPR008927">
    <property type="entry name" value="6-PGluconate_DH-like_C_sf"/>
</dbReference>
<dbReference type="InterPro" id="IPR006115">
    <property type="entry name" value="6PGDH_NADP-bd"/>
</dbReference>